<sequence length="290" mass="31294">RAWKQDLVGTPVAAQPFPMGKLDSDSKTYAYAFSWKDYYAPRALYRLLDADIRAYVATRSFVGSTNSGERAFDFGTIIIPLGTQHAPADSIRATLQAAASEDGLHIHAVQTGLTSAGINLGSPRSLALEKPEIALVVGDGVSPTPAGEIWHLLDQRYHLPVSLVEQKHLRAAVLERYTTIFAVSGRYGADAEPLKDWVRDGGTLVLTGSAVQWAIEDSLVHVDLIEADPDSTFEPRAYASLDQDRGAQHIGGAIFSAEVDHTHPLGFGYDGGPLPVFHRGTVFMAPADNS</sequence>
<dbReference type="EMBL" id="UINC01147334">
    <property type="protein sequence ID" value="SVD38594.1"/>
    <property type="molecule type" value="Genomic_DNA"/>
</dbReference>
<dbReference type="AlphaFoldDB" id="A0A382UWI9"/>
<name>A0A382UWI9_9ZZZZ</name>
<accession>A0A382UWI9</accession>
<organism evidence="1">
    <name type="scientific">marine metagenome</name>
    <dbReference type="NCBI Taxonomy" id="408172"/>
    <lineage>
        <taxon>unclassified sequences</taxon>
        <taxon>metagenomes</taxon>
        <taxon>ecological metagenomes</taxon>
    </lineage>
</organism>
<feature type="non-terminal residue" evidence="1">
    <location>
        <position position="1"/>
    </location>
</feature>
<gene>
    <name evidence="1" type="ORF">METZ01_LOCUS391448</name>
</gene>
<evidence type="ECO:0000313" key="1">
    <source>
        <dbReference type="EMBL" id="SVD38594.1"/>
    </source>
</evidence>
<dbReference type="SUPFAM" id="SSF52317">
    <property type="entry name" value="Class I glutamine amidotransferase-like"/>
    <property type="match status" value="1"/>
</dbReference>
<reference evidence="1" key="1">
    <citation type="submission" date="2018-05" db="EMBL/GenBank/DDBJ databases">
        <authorList>
            <person name="Lanie J.A."/>
            <person name="Ng W.-L."/>
            <person name="Kazmierczak K.M."/>
            <person name="Andrzejewski T.M."/>
            <person name="Davidsen T.M."/>
            <person name="Wayne K.J."/>
            <person name="Tettelin H."/>
            <person name="Glass J.I."/>
            <person name="Rusch D."/>
            <person name="Podicherti R."/>
            <person name="Tsui H.-C.T."/>
            <person name="Winkler M.E."/>
        </authorList>
    </citation>
    <scope>NUCLEOTIDE SEQUENCE</scope>
</reference>
<proteinExistence type="predicted"/>
<protein>
    <submittedName>
        <fullName evidence="1">Uncharacterized protein</fullName>
    </submittedName>
</protein>
<dbReference type="InterPro" id="IPR029062">
    <property type="entry name" value="Class_I_gatase-like"/>
</dbReference>
<feature type="non-terminal residue" evidence="1">
    <location>
        <position position="290"/>
    </location>
</feature>